<feature type="domain" description="Nitroreductase" evidence="6">
    <location>
        <begin position="19"/>
        <end position="170"/>
    </location>
</feature>
<evidence type="ECO:0000313" key="7">
    <source>
        <dbReference type="EMBL" id="HDX31474.1"/>
    </source>
</evidence>
<evidence type="ECO:0000256" key="4">
    <source>
        <dbReference type="ARBA" id="ARBA00023002"/>
    </source>
</evidence>
<keyword evidence="2 5" id="KW-0285">Flavoprotein</keyword>
<keyword evidence="3 5" id="KW-0288">FMN</keyword>
<evidence type="ECO:0000259" key="6">
    <source>
        <dbReference type="Pfam" id="PF00881"/>
    </source>
</evidence>
<keyword evidence="4 5" id="KW-0560">Oxidoreductase</keyword>
<dbReference type="InterPro" id="IPR029479">
    <property type="entry name" value="Nitroreductase"/>
</dbReference>
<dbReference type="PIRSF" id="PIRSF005426">
    <property type="entry name" value="Frp"/>
    <property type="match status" value="1"/>
</dbReference>
<evidence type="ECO:0000256" key="3">
    <source>
        <dbReference type="ARBA" id="ARBA00022643"/>
    </source>
</evidence>
<dbReference type="PANTHER" id="PTHR43425:SF2">
    <property type="entry name" value="OXYGEN-INSENSITIVE NADPH NITROREDUCTASE"/>
    <property type="match status" value="1"/>
</dbReference>
<accession>A0A7C1FIM3</accession>
<gene>
    <name evidence="7" type="ORF">ENQ20_08255</name>
</gene>
<dbReference type="InterPro" id="IPR000415">
    <property type="entry name" value="Nitroreductase-like"/>
</dbReference>
<evidence type="ECO:0000256" key="2">
    <source>
        <dbReference type="ARBA" id="ARBA00022630"/>
    </source>
</evidence>
<dbReference type="GO" id="GO:0016491">
    <property type="term" value="F:oxidoreductase activity"/>
    <property type="evidence" value="ECO:0007669"/>
    <property type="project" value="UniProtKB-UniRule"/>
</dbReference>
<comment type="caution">
    <text evidence="7">The sequence shown here is derived from an EMBL/GenBank/DDBJ whole genome shotgun (WGS) entry which is preliminary data.</text>
</comment>
<sequence>MSDSSSVEFPSELAVFGRHRSVRYFLHEPLAPGHLDLIIEAGRRAPTDAQGHMYTFVRITDRTLRDHLATLCADQQHIRDAAEFFIVCLDVYRLRQLVEHRSGEWGMRERISLLYGATDATMVAQNMVVAAEALGYGTCYIGAVQNNVDRIAEVLALPSGVLPLYGLCIGVIDPAHYPPTIKPRIPRELCFFENRYPSHFTPEQLDAAYAAMSIKRDWWENLRAYFAAGGTMERREPVMARAWRQQGLDPQPAEQPCTSTR</sequence>
<name>A0A7C1FIM3_9CHLR</name>
<protein>
    <submittedName>
        <fullName evidence="7">NADPH-dependent oxidoreductase</fullName>
    </submittedName>
</protein>
<organism evidence="7">
    <name type="scientific">Caldilinea aerophila</name>
    <dbReference type="NCBI Taxonomy" id="133453"/>
    <lineage>
        <taxon>Bacteria</taxon>
        <taxon>Bacillati</taxon>
        <taxon>Chloroflexota</taxon>
        <taxon>Caldilineae</taxon>
        <taxon>Caldilineales</taxon>
        <taxon>Caldilineaceae</taxon>
        <taxon>Caldilinea</taxon>
    </lineage>
</organism>
<proteinExistence type="inferred from homology"/>
<dbReference type="PANTHER" id="PTHR43425">
    <property type="entry name" value="OXYGEN-INSENSITIVE NADPH NITROREDUCTASE"/>
    <property type="match status" value="1"/>
</dbReference>
<reference evidence="7" key="1">
    <citation type="journal article" date="2020" name="mSystems">
        <title>Genome- and Community-Level Interaction Insights into Carbon Utilization and Element Cycling Functions of Hydrothermarchaeota in Hydrothermal Sediment.</title>
        <authorList>
            <person name="Zhou Z."/>
            <person name="Liu Y."/>
            <person name="Xu W."/>
            <person name="Pan J."/>
            <person name="Luo Z.H."/>
            <person name="Li M."/>
        </authorList>
    </citation>
    <scope>NUCLEOTIDE SEQUENCE [LARGE SCALE GENOMIC DNA]</scope>
    <source>
        <strain evidence="7">SpSt-289</strain>
    </source>
</reference>
<dbReference type="Pfam" id="PF00881">
    <property type="entry name" value="Nitroreductase"/>
    <property type="match status" value="1"/>
</dbReference>
<dbReference type="AlphaFoldDB" id="A0A7C1FIM3"/>
<dbReference type="SUPFAM" id="SSF55469">
    <property type="entry name" value="FMN-dependent nitroreductase-like"/>
    <property type="match status" value="1"/>
</dbReference>
<dbReference type="EMBL" id="DSMG01000084">
    <property type="protein sequence ID" value="HDX31474.1"/>
    <property type="molecule type" value="Genomic_DNA"/>
</dbReference>
<evidence type="ECO:0000256" key="5">
    <source>
        <dbReference type="PIRNR" id="PIRNR005426"/>
    </source>
</evidence>
<comment type="similarity">
    <text evidence="1 5">Belongs to the flavin oxidoreductase frp family.</text>
</comment>
<keyword evidence="5" id="KW-0521">NADP</keyword>
<dbReference type="InterPro" id="IPR016446">
    <property type="entry name" value="Flavin_OxRdtase_Frp"/>
</dbReference>
<dbReference type="Gene3D" id="3.40.109.10">
    <property type="entry name" value="NADH Oxidase"/>
    <property type="match status" value="1"/>
</dbReference>
<evidence type="ECO:0000256" key="1">
    <source>
        <dbReference type="ARBA" id="ARBA00008366"/>
    </source>
</evidence>